<name>A0A9P5WYI6_9AGAR</name>
<protein>
    <submittedName>
        <fullName evidence="1">Uncharacterized protein</fullName>
    </submittedName>
</protein>
<dbReference type="AlphaFoldDB" id="A0A9P5WYI6"/>
<dbReference type="EMBL" id="MU151898">
    <property type="protein sequence ID" value="KAF9441468.1"/>
    <property type="molecule type" value="Genomic_DNA"/>
</dbReference>
<dbReference type="Proteomes" id="UP000807342">
    <property type="component" value="Unassembled WGS sequence"/>
</dbReference>
<evidence type="ECO:0000313" key="2">
    <source>
        <dbReference type="Proteomes" id="UP000807342"/>
    </source>
</evidence>
<accession>A0A9P5WYI6</accession>
<reference evidence="1" key="1">
    <citation type="submission" date="2020-11" db="EMBL/GenBank/DDBJ databases">
        <authorList>
            <consortium name="DOE Joint Genome Institute"/>
            <person name="Ahrendt S."/>
            <person name="Riley R."/>
            <person name="Andreopoulos W."/>
            <person name="Labutti K."/>
            <person name="Pangilinan J."/>
            <person name="Ruiz-Duenas F.J."/>
            <person name="Barrasa J.M."/>
            <person name="Sanchez-Garcia M."/>
            <person name="Camarero S."/>
            <person name="Miyauchi S."/>
            <person name="Serrano A."/>
            <person name="Linde D."/>
            <person name="Babiker R."/>
            <person name="Drula E."/>
            <person name="Ayuso-Fernandez I."/>
            <person name="Pacheco R."/>
            <person name="Padilla G."/>
            <person name="Ferreira P."/>
            <person name="Barriuso J."/>
            <person name="Kellner H."/>
            <person name="Castanera R."/>
            <person name="Alfaro M."/>
            <person name="Ramirez L."/>
            <person name="Pisabarro A.G."/>
            <person name="Kuo A."/>
            <person name="Tritt A."/>
            <person name="Lipzen A."/>
            <person name="He G."/>
            <person name="Yan M."/>
            <person name="Ng V."/>
            <person name="Cullen D."/>
            <person name="Martin F."/>
            <person name="Rosso M.-N."/>
            <person name="Henrissat B."/>
            <person name="Hibbett D."/>
            <person name="Martinez A.T."/>
            <person name="Grigoriev I.V."/>
        </authorList>
    </citation>
    <scope>NUCLEOTIDE SEQUENCE</scope>
    <source>
        <strain evidence="1">MF-IS2</strain>
    </source>
</reference>
<keyword evidence="2" id="KW-1185">Reference proteome</keyword>
<organism evidence="1 2">
    <name type="scientific">Macrolepiota fuliginosa MF-IS2</name>
    <dbReference type="NCBI Taxonomy" id="1400762"/>
    <lineage>
        <taxon>Eukaryota</taxon>
        <taxon>Fungi</taxon>
        <taxon>Dikarya</taxon>
        <taxon>Basidiomycota</taxon>
        <taxon>Agaricomycotina</taxon>
        <taxon>Agaricomycetes</taxon>
        <taxon>Agaricomycetidae</taxon>
        <taxon>Agaricales</taxon>
        <taxon>Agaricineae</taxon>
        <taxon>Agaricaceae</taxon>
        <taxon>Macrolepiota</taxon>
    </lineage>
</organism>
<dbReference type="OrthoDB" id="2744370at2759"/>
<evidence type="ECO:0000313" key="1">
    <source>
        <dbReference type="EMBL" id="KAF9441468.1"/>
    </source>
</evidence>
<gene>
    <name evidence="1" type="ORF">P691DRAFT_766247</name>
</gene>
<comment type="caution">
    <text evidence="1">The sequence shown here is derived from an EMBL/GenBank/DDBJ whole genome shotgun (WGS) entry which is preliminary data.</text>
</comment>
<proteinExistence type="predicted"/>
<sequence length="137" mass="15340">MFKPLASTHVHAPVLKSTKMEFQKVVCTIDESSGETSFSARDTLVGHLQDTPFVNGTMKNAYQMERTLNMSQSNSFTCVIQISSHHCTPGLHQPFRLKTTTHKYKLNAHGFTKPNGFLMHSMNTAADLTLWLINVSL</sequence>